<evidence type="ECO:0000313" key="2">
    <source>
        <dbReference type="Proteomes" id="UP000326757"/>
    </source>
</evidence>
<dbReference type="Proteomes" id="UP000326757">
    <property type="component" value="Unassembled WGS sequence"/>
</dbReference>
<protein>
    <submittedName>
        <fullName evidence="1">Uncharacterized protein</fullName>
    </submittedName>
</protein>
<name>A0A5N6KGM9_MONLA</name>
<dbReference type="EMBL" id="VIGI01000003">
    <property type="protein sequence ID" value="KAB8302940.1"/>
    <property type="molecule type" value="Genomic_DNA"/>
</dbReference>
<sequence length="71" mass="7809">MLSEVDTIPVIPIPLKLELEIQACGVKGILYALLPLNVHFHPYLGYSLYSLSTTLCSQLHLIQNSTGELVS</sequence>
<dbReference type="AlphaFoldDB" id="A0A5N6KGM9"/>
<accession>A0A5N6KGM9</accession>
<proteinExistence type="predicted"/>
<organism evidence="1 2">
    <name type="scientific">Monilinia laxa</name>
    <name type="common">Brown rot fungus</name>
    <name type="synonym">Sclerotinia laxa</name>
    <dbReference type="NCBI Taxonomy" id="61186"/>
    <lineage>
        <taxon>Eukaryota</taxon>
        <taxon>Fungi</taxon>
        <taxon>Dikarya</taxon>
        <taxon>Ascomycota</taxon>
        <taxon>Pezizomycotina</taxon>
        <taxon>Leotiomycetes</taxon>
        <taxon>Helotiales</taxon>
        <taxon>Sclerotiniaceae</taxon>
        <taxon>Monilinia</taxon>
    </lineage>
</organism>
<evidence type="ECO:0000313" key="1">
    <source>
        <dbReference type="EMBL" id="KAB8302940.1"/>
    </source>
</evidence>
<gene>
    <name evidence="1" type="ORF">EYC80_006256</name>
</gene>
<keyword evidence="2" id="KW-1185">Reference proteome</keyword>
<comment type="caution">
    <text evidence="1">The sequence shown here is derived from an EMBL/GenBank/DDBJ whole genome shotgun (WGS) entry which is preliminary data.</text>
</comment>
<reference evidence="1 2" key="1">
    <citation type="submission" date="2019-06" db="EMBL/GenBank/DDBJ databases">
        <title>Genome Sequence of the Brown Rot Fungal Pathogen Monilinia laxa.</title>
        <authorList>
            <person name="De Miccolis Angelini R.M."/>
            <person name="Landi L."/>
            <person name="Abate D."/>
            <person name="Pollastro S."/>
            <person name="Romanazzi G."/>
            <person name="Faretra F."/>
        </authorList>
    </citation>
    <scope>NUCLEOTIDE SEQUENCE [LARGE SCALE GENOMIC DNA]</scope>
    <source>
        <strain evidence="1 2">Mlax316</strain>
    </source>
</reference>